<organism evidence="4 5">
    <name type="scientific">Patellaria atrata CBS 101060</name>
    <dbReference type="NCBI Taxonomy" id="1346257"/>
    <lineage>
        <taxon>Eukaryota</taxon>
        <taxon>Fungi</taxon>
        <taxon>Dikarya</taxon>
        <taxon>Ascomycota</taxon>
        <taxon>Pezizomycotina</taxon>
        <taxon>Dothideomycetes</taxon>
        <taxon>Dothideomycetes incertae sedis</taxon>
        <taxon>Patellariales</taxon>
        <taxon>Patellariaceae</taxon>
        <taxon>Patellaria</taxon>
    </lineage>
</organism>
<feature type="region of interest" description="Disordered" evidence="3">
    <location>
        <begin position="449"/>
        <end position="478"/>
    </location>
</feature>
<accession>A0A9P4SHL9</accession>
<feature type="region of interest" description="Disordered" evidence="3">
    <location>
        <begin position="297"/>
        <end position="401"/>
    </location>
</feature>
<feature type="compositionally biased region" description="Polar residues" evidence="3">
    <location>
        <begin position="856"/>
        <end position="869"/>
    </location>
</feature>
<feature type="compositionally biased region" description="Basic and acidic residues" evidence="3">
    <location>
        <begin position="185"/>
        <end position="194"/>
    </location>
</feature>
<feature type="coiled-coil region" evidence="2">
    <location>
        <begin position="1580"/>
        <end position="1614"/>
    </location>
</feature>
<feature type="compositionally biased region" description="Polar residues" evidence="3">
    <location>
        <begin position="656"/>
        <end position="668"/>
    </location>
</feature>
<feature type="region of interest" description="Disordered" evidence="3">
    <location>
        <begin position="1237"/>
        <end position="1290"/>
    </location>
</feature>
<comment type="caution">
    <text evidence="4">The sequence shown here is derived from an EMBL/GenBank/DDBJ whole genome shotgun (WGS) entry which is preliminary data.</text>
</comment>
<feature type="compositionally biased region" description="Polar residues" evidence="3">
    <location>
        <begin position="2192"/>
        <end position="2207"/>
    </location>
</feature>
<dbReference type="EMBL" id="MU006090">
    <property type="protein sequence ID" value="KAF2842449.1"/>
    <property type="molecule type" value="Genomic_DNA"/>
</dbReference>
<feature type="region of interest" description="Disordered" evidence="3">
    <location>
        <begin position="1319"/>
        <end position="1381"/>
    </location>
</feature>
<feature type="compositionally biased region" description="Low complexity" evidence="3">
    <location>
        <begin position="372"/>
        <end position="385"/>
    </location>
</feature>
<proteinExistence type="predicted"/>
<dbReference type="PANTHER" id="PTHR32083">
    <property type="entry name" value="CILIA AND FLAGELLA-ASSOCIATED PROTEIN 58-RELATED"/>
    <property type="match status" value="1"/>
</dbReference>
<feature type="compositionally biased region" description="Pro residues" evidence="3">
    <location>
        <begin position="11"/>
        <end position="21"/>
    </location>
</feature>
<feature type="region of interest" description="Disordered" evidence="3">
    <location>
        <begin position="1465"/>
        <end position="1498"/>
    </location>
</feature>
<keyword evidence="1 2" id="KW-0175">Coiled coil</keyword>
<feature type="compositionally biased region" description="Basic and acidic residues" evidence="3">
    <location>
        <begin position="1263"/>
        <end position="1278"/>
    </location>
</feature>
<sequence>MQARRAFTPSPTLPSSPPPFPTSQDRSNVGPTEDRLDSSPARTLWTAPSPTQTLGYSSPELPGLPSLPNLGVVSNSPSSSVQHPTDTSYYTASWGSPYRRPPPGVARSAEYGSWGLNSDEVEGESSEIQFGLDHLLPSLVERDPEFGLEHLLPSLLPAEIQAELVTPTRPSHPTAPEQVQATPRPIDRSSLRDLDQSFFTDSGKDWIREYITSQLDTEEGKRWSDESGDSKTQGGSTRRRTPQGKEFLLAENSSNTTSPLAQRQKPKTHKSRQSNLTLRQEDFFELLNQKGKQEFEKMMSSRYADPAVAQQAPTRKPASSVAVEKPLPPSPDAAAQPSLPRPNGRIQLSRHDPNFGKSQPTMPLENHNSVDAVPQVAEPVPQQVETKPPPQSSTPVPRLKKRVLWRGRNCMILIPRDPTRGTEGGPPKPLEPSEVAARLRRYESAGYDVRGYDHRQGEDDFVEEKGTAQNREIYPTPEEDYEVRKSKNFVVHVPNRADWEEYMNFLTEQKLRALGVSLGDDEPQESPVLSRRSSSQYPPLPFSPPIPTSSSDSQRPVFPGVIRTGSFPVGPSPGHSSTRSIASPISIFGNPRGAMQHMHRHSTFTSPASFMHKQSSSPGISTWSPQQYLNQQGFARGGSPALPPLPNSRPDLSDIVSPNSPFGSKAQQQFPFPQQNDVLLAQLQQQQQLLQAQLMQQQQQQQQQHGYSNTRPSSTLQEVPEAEYEDEPPVQNNTVAREDPVIAVPQPRGHQHNISAGLERDIHSAEYHLEKAIDKQLDEGGDFNTESRFGEPGLVKNAQPKANGEIWHDRTMPVQHILHQPQPHNRAHSLTKRPQSGTLDFGIDEGQSIAEDDTVNAKSPSEVETNPSVNGDADGSTLHSKKPSEIINSWSDGQLPRENAEPQLANHHPRPSHVSKPSMSKLNVEAKEFKFNPAASFSPNSFTFSASSFEQSKASAPSSHVASNQHSTKSSVEGMSRTLNVEAPSFKPSGFTNFSMPTGEFCFLSKGLSFKPTAPEFKPGSSVSKTVTDPVPEEAEDPNRIFKLKFGEIVRPAKQSKAVPIVRPDRNAHMNDESIQEDEFGRLGQADGYQKRVRRGPGGDGNDVPQFAIPTHPLSETTDFQTIRKDESRDQKVKPLDKENVAPDDGSDVAQHSSATPFALQEKANMGTVDIPSLDQNLPSFPAPSQRAASAEPTAPIKKHASKNSLSATAKPFEFRSNNGAFDFGLHVTKPSFEQADKVERSQQLASETPTRFQSRSPATTFRHSDDGSYKTAPEPRRHLPYPDSEEGDFDSFVPPTYQEIDDVMKQLDAEGSDFGIVQEEESWDQSSPKRLSRDYDPTDLRPVQHFRSDAPSPSPRRLYTNTLDTGATSTPVTHDPFSDERAGQAYESPVHRLNDGDDIPISEWGDVVSSTEEDKFHSRINFFDSHVDNLIGAVLSKRLDPIEQTLQAVQESIGLFSQPDYARRSRRSASAMESDADDEDDELPAESNLRNRSPRKDRKLEKMRSIIVEALAAYQPQQEIRESPSIDPTEFYQALADIKTSFARSTATNDYIENIKEVIQSALSDQQLAVIESRENDIINESTTRISELENALKEANLRLESEVENHRSTQQRHNDTQRLLDLTEEELSLLKESSRDDRNKLRAATEEIHSVRLNSVTLEAAQDDLRKKLSAVTAQNEALEATLEEYRISSAQWRKDIDEADQEKSRLKSVTAALQIQIEEAMQIRSTMRDRLDILQREMITAAGQVAHEKSQWQDEIQEHRTRYEILSARIEAEARTRERLEKEMERLELQEREAMRLKVTLEHTQHAYSRLEETVNTLRLENTEHQKTAERYEREFREARDAGRVEVERTRRLMEADVENANNQVNMVRADLERELTRVRAELDSVRMEADTTKEKHALMLEQEADARRDALREASNARNIAFKEQHHKYEQHVNELKQQHSRAIHIAHEDKERAELHLNERLALSDAKVEHLRDKVLHLEEKLEVAKSAAQAAVEAAKAAKVPASAVSSGSYEKVSPQALRESILVLQEQLQEREGRIESLEHQLSSLDTEAPNKLKERDTEIGWLRELLGVRVDDLSDLITALSQPAYDREAVRDAAIRIRSNLQMEQQEKERLINGGQNFPTLASLSNFASPKAVQLAAAFGNWRKGNGSSKLAQTSSSNSSRTQTPSKPSPAVSTPGFLSGLMTPPTSNLRRTPEPSSAGASKAPQMPTGRLERGLDLPSLSSRRQEKQAIPSTPPLLRKASYDRDAEDGDYSVNGFYDDEESTMDGNPADRQDNFSRFGPGLHSQLS</sequence>
<feature type="region of interest" description="Disordered" evidence="3">
    <location>
        <begin position="518"/>
        <end position="557"/>
    </location>
</feature>
<dbReference type="OrthoDB" id="1293114at2759"/>
<feature type="region of interest" description="Disordered" evidence="3">
    <location>
        <begin position="701"/>
        <end position="734"/>
    </location>
</feature>
<feature type="compositionally biased region" description="Low complexity" evidence="3">
    <location>
        <begin position="2162"/>
        <end position="2174"/>
    </location>
</feature>
<feature type="region of interest" description="Disordered" evidence="3">
    <location>
        <begin position="631"/>
        <end position="668"/>
    </location>
</feature>
<reference evidence="4" key="1">
    <citation type="journal article" date="2020" name="Stud. Mycol.">
        <title>101 Dothideomycetes genomes: a test case for predicting lifestyles and emergence of pathogens.</title>
        <authorList>
            <person name="Haridas S."/>
            <person name="Albert R."/>
            <person name="Binder M."/>
            <person name="Bloem J."/>
            <person name="Labutti K."/>
            <person name="Salamov A."/>
            <person name="Andreopoulos B."/>
            <person name="Baker S."/>
            <person name="Barry K."/>
            <person name="Bills G."/>
            <person name="Bluhm B."/>
            <person name="Cannon C."/>
            <person name="Castanera R."/>
            <person name="Culley D."/>
            <person name="Daum C."/>
            <person name="Ezra D."/>
            <person name="Gonzalez J."/>
            <person name="Henrissat B."/>
            <person name="Kuo A."/>
            <person name="Liang C."/>
            <person name="Lipzen A."/>
            <person name="Lutzoni F."/>
            <person name="Magnuson J."/>
            <person name="Mondo S."/>
            <person name="Nolan M."/>
            <person name="Ohm R."/>
            <person name="Pangilinan J."/>
            <person name="Park H.-J."/>
            <person name="Ramirez L."/>
            <person name="Alfaro M."/>
            <person name="Sun H."/>
            <person name="Tritt A."/>
            <person name="Yoshinaga Y."/>
            <person name="Zwiers L.-H."/>
            <person name="Turgeon B."/>
            <person name="Goodwin S."/>
            <person name="Spatafora J."/>
            <person name="Crous P."/>
            <person name="Grigoriev I."/>
        </authorList>
    </citation>
    <scope>NUCLEOTIDE SEQUENCE</scope>
    <source>
        <strain evidence="4">CBS 101060</strain>
    </source>
</reference>
<feature type="region of interest" description="Disordered" evidence="3">
    <location>
        <begin position="1072"/>
        <end position="1153"/>
    </location>
</feature>
<feature type="compositionally biased region" description="Pro residues" evidence="3">
    <location>
        <begin position="538"/>
        <end position="547"/>
    </location>
</feature>
<protein>
    <submittedName>
        <fullName evidence="4">Uncharacterized protein</fullName>
    </submittedName>
</protein>
<feature type="region of interest" description="Disordered" evidence="3">
    <location>
        <begin position="413"/>
        <end position="433"/>
    </location>
</feature>
<feature type="compositionally biased region" description="Basic and acidic residues" evidence="3">
    <location>
        <begin position="450"/>
        <end position="466"/>
    </location>
</feature>
<feature type="compositionally biased region" description="Polar residues" evidence="3">
    <location>
        <begin position="1242"/>
        <end position="1262"/>
    </location>
</feature>
<keyword evidence="5" id="KW-1185">Reference proteome</keyword>
<feature type="compositionally biased region" description="Acidic residues" evidence="3">
    <location>
        <begin position="1475"/>
        <end position="1485"/>
    </location>
</feature>
<feature type="region of interest" description="Disordered" evidence="3">
    <location>
        <begin position="820"/>
        <end position="917"/>
    </location>
</feature>
<feature type="region of interest" description="Disordered" evidence="3">
    <location>
        <begin position="2152"/>
        <end position="2295"/>
    </location>
</feature>
<feature type="compositionally biased region" description="Basic and acidic residues" evidence="3">
    <location>
        <begin position="1122"/>
        <end position="1141"/>
    </location>
</feature>
<feature type="compositionally biased region" description="Polar residues" evidence="3">
    <location>
        <begin position="251"/>
        <end position="261"/>
    </location>
</feature>
<evidence type="ECO:0000256" key="1">
    <source>
        <dbReference type="ARBA" id="ARBA00023054"/>
    </source>
</evidence>
<evidence type="ECO:0000256" key="2">
    <source>
        <dbReference type="SAM" id="Coils"/>
    </source>
</evidence>
<dbReference type="PANTHER" id="PTHR32083:SF0">
    <property type="entry name" value="CILIA AND FLAGELLA-ASSOCIATED PROTEIN 58"/>
    <property type="match status" value="1"/>
</dbReference>
<feature type="region of interest" description="Disordered" evidence="3">
    <location>
        <begin position="1170"/>
        <end position="1205"/>
    </location>
</feature>
<feature type="coiled-coil region" evidence="2">
    <location>
        <begin position="1664"/>
        <end position="1899"/>
    </location>
</feature>
<evidence type="ECO:0000313" key="5">
    <source>
        <dbReference type="Proteomes" id="UP000799429"/>
    </source>
</evidence>
<name>A0A9P4SHL9_9PEZI</name>
<feature type="region of interest" description="Disordered" evidence="3">
    <location>
        <begin position="165"/>
        <end position="194"/>
    </location>
</feature>
<feature type="compositionally biased region" description="Polar residues" evidence="3">
    <location>
        <begin position="1360"/>
        <end position="1373"/>
    </location>
</feature>
<feature type="compositionally biased region" description="Polar residues" evidence="3">
    <location>
        <begin position="705"/>
        <end position="717"/>
    </location>
</feature>
<feature type="compositionally biased region" description="Basic and acidic residues" evidence="3">
    <location>
        <begin position="218"/>
        <end position="229"/>
    </location>
</feature>
<feature type="region of interest" description="Disordered" evidence="3">
    <location>
        <begin position="1"/>
        <end position="101"/>
    </location>
</feature>
<dbReference type="Proteomes" id="UP000799429">
    <property type="component" value="Unassembled WGS sequence"/>
</dbReference>
<feature type="compositionally biased region" description="Polar residues" evidence="3">
    <location>
        <begin position="356"/>
        <end position="369"/>
    </location>
</feature>
<evidence type="ECO:0000313" key="4">
    <source>
        <dbReference type="EMBL" id="KAF2842449.1"/>
    </source>
</evidence>
<gene>
    <name evidence="4" type="ORF">M501DRAFT_998743</name>
</gene>
<feature type="coiled-coil region" evidence="2">
    <location>
        <begin position="2028"/>
        <end position="2055"/>
    </location>
</feature>
<feature type="compositionally biased region" description="Low complexity" evidence="3">
    <location>
        <begin position="54"/>
        <end position="71"/>
    </location>
</feature>
<feature type="region of interest" description="Disordered" evidence="3">
    <location>
        <begin position="216"/>
        <end position="280"/>
    </location>
</feature>
<evidence type="ECO:0000256" key="3">
    <source>
        <dbReference type="SAM" id="MobiDB-lite"/>
    </source>
</evidence>
<feature type="compositionally biased region" description="Polar residues" evidence="3">
    <location>
        <begin position="72"/>
        <end position="94"/>
    </location>
</feature>
<dbReference type="GO" id="GO:0005856">
    <property type="term" value="C:cytoskeleton"/>
    <property type="evidence" value="ECO:0007669"/>
    <property type="project" value="TreeGrafter"/>
</dbReference>